<feature type="compositionally biased region" description="Polar residues" evidence="1">
    <location>
        <begin position="35"/>
        <end position="47"/>
    </location>
</feature>
<evidence type="ECO:0000256" key="1">
    <source>
        <dbReference type="SAM" id="MobiDB-lite"/>
    </source>
</evidence>
<proteinExistence type="predicted"/>
<organism evidence="4">
    <name type="scientific">Anisakis simplex</name>
    <name type="common">Herring worm</name>
    <dbReference type="NCBI Taxonomy" id="6269"/>
    <lineage>
        <taxon>Eukaryota</taxon>
        <taxon>Metazoa</taxon>
        <taxon>Ecdysozoa</taxon>
        <taxon>Nematoda</taxon>
        <taxon>Chromadorea</taxon>
        <taxon>Rhabditida</taxon>
        <taxon>Spirurina</taxon>
        <taxon>Ascaridomorpha</taxon>
        <taxon>Ascaridoidea</taxon>
        <taxon>Anisakidae</taxon>
        <taxon>Anisakis</taxon>
        <taxon>Anisakis simplex complex</taxon>
    </lineage>
</organism>
<feature type="compositionally biased region" description="Basic and acidic residues" evidence="1">
    <location>
        <begin position="53"/>
        <end position="67"/>
    </location>
</feature>
<evidence type="ECO:0000313" key="4">
    <source>
        <dbReference type="WBParaSite" id="ASIM_0000312601-mRNA-1"/>
    </source>
</evidence>
<evidence type="ECO:0000313" key="2">
    <source>
        <dbReference type="EMBL" id="VDK20953.1"/>
    </source>
</evidence>
<feature type="region of interest" description="Disordered" evidence="1">
    <location>
        <begin position="1"/>
        <end position="67"/>
    </location>
</feature>
<reference evidence="2 3" key="2">
    <citation type="submission" date="2018-11" db="EMBL/GenBank/DDBJ databases">
        <authorList>
            <consortium name="Pathogen Informatics"/>
        </authorList>
    </citation>
    <scope>NUCLEOTIDE SEQUENCE [LARGE SCALE GENOMIC DNA]</scope>
</reference>
<reference evidence="4" key="1">
    <citation type="submission" date="2017-02" db="UniProtKB">
        <authorList>
            <consortium name="WormBaseParasite"/>
        </authorList>
    </citation>
    <scope>IDENTIFICATION</scope>
</reference>
<accession>A0A0M3J6E0</accession>
<keyword evidence="3" id="KW-1185">Reference proteome</keyword>
<dbReference type="Proteomes" id="UP000267096">
    <property type="component" value="Unassembled WGS sequence"/>
</dbReference>
<feature type="compositionally biased region" description="Basic and acidic residues" evidence="1">
    <location>
        <begin position="10"/>
        <end position="34"/>
    </location>
</feature>
<gene>
    <name evidence="2" type="ORF">ASIM_LOCUS2973</name>
</gene>
<name>A0A0M3J6E0_ANISI</name>
<protein>
    <submittedName>
        <fullName evidence="4">Methyl-accepting chemotaxis protein</fullName>
    </submittedName>
</protein>
<dbReference type="AlphaFoldDB" id="A0A0M3J6E0"/>
<sequence length="67" mass="7710">MQQYMNIVLKKREQEKETKEQRKDTDEQPSKKNSPESQEASQKSAGSSVIAAKLDHDSAHTESDFDW</sequence>
<evidence type="ECO:0000313" key="3">
    <source>
        <dbReference type="Proteomes" id="UP000267096"/>
    </source>
</evidence>
<dbReference type="EMBL" id="UYRR01004303">
    <property type="protein sequence ID" value="VDK20953.1"/>
    <property type="molecule type" value="Genomic_DNA"/>
</dbReference>
<dbReference type="WBParaSite" id="ASIM_0000312601-mRNA-1">
    <property type="protein sequence ID" value="ASIM_0000312601-mRNA-1"/>
    <property type="gene ID" value="ASIM_0000312601"/>
</dbReference>